<dbReference type="Pfam" id="PF21983">
    <property type="entry name" value="NikA-like"/>
    <property type="match status" value="1"/>
</dbReference>
<evidence type="ECO:0008006" key="3">
    <source>
        <dbReference type="Google" id="ProtNLM"/>
    </source>
</evidence>
<dbReference type="EMBL" id="JAZGZP010000027">
    <property type="protein sequence ID" value="MFK7002043.1"/>
    <property type="molecule type" value="Genomic_DNA"/>
</dbReference>
<protein>
    <recommendedName>
        <fullName evidence="3">Mobilization protein</fullName>
    </recommendedName>
</protein>
<sequence>MSNRTKSIMFRVTIIEKKIIEKKAQERKMQTANYCRMVALERRDKTVFSETELKAFADLHYIRNSFTSINNLLKEKDSQFANQIMKTVKTIDSILKIFTDGRESKKH</sequence>
<evidence type="ECO:0000313" key="1">
    <source>
        <dbReference type="EMBL" id="MFK7002043.1"/>
    </source>
</evidence>
<dbReference type="Proteomes" id="UP001621706">
    <property type="component" value="Unassembled WGS sequence"/>
</dbReference>
<name>A0ABW8PCE1_9FLAO</name>
<comment type="caution">
    <text evidence="1">The sequence shown here is derived from an EMBL/GenBank/DDBJ whole genome shotgun (WGS) entry which is preliminary data.</text>
</comment>
<dbReference type="InterPro" id="IPR053842">
    <property type="entry name" value="NikA-like"/>
</dbReference>
<organism evidence="1 2">
    <name type="scientific">Flavobacterium oreochromis</name>
    <dbReference type="NCBI Taxonomy" id="2906078"/>
    <lineage>
        <taxon>Bacteria</taxon>
        <taxon>Pseudomonadati</taxon>
        <taxon>Bacteroidota</taxon>
        <taxon>Flavobacteriia</taxon>
        <taxon>Flavobacteriales</taxon>
        <taxon>Flavobacteriaceae</taxon>
        <taxon>Flavobacterium</taxon>
    </lineage>
</organism>
<dbReference type="RefSeq" id="WP_088400076.1">
    <property type="nucleotide sequence ID" value="NZ_JAZGZP010000027.1"/>
</dbReference>
<accession>A0ABW8PCE1</accession>
<proteinExistence type="predicted"/>
<keyword evidence="2" id="KW-1185">Reference proteome</keyword>
<reference evidence="1 2" key="1">
    <citation type="submission" date="2024-02" db="EMBL/GenBank/DDBJ databases">
        <title>Comparative Genomic Analysis of Flavobacterium Species Causing Columnaris Disease of Freshwater Fish in Thailand: Insights into Virulence and Resistance Mechanisms.</title>
        <authorList>
            <person name="Nguyen D."/>
            <person name="Chokmangmeepisarn P."/>
            <person name="Khianchaikhan K."/>
            <person name="Morishita M."/>
            <person name="Bunnoy A."/>
            <person name="Rodkhum C."/>
        </authorList>
    </citation>
    <scope>NUCLEOTIDE SEQUENCE [LARGE SCALE GENOMIC DNA]</scope>
    <source>
        <strain evidence="1 2">CNRT2201</strain>
    </source>
</reference>
<gene>
    <name evidence="1" type="ORF">V3I07_14245</name>
</gene>
<evidence type="ECO:0000313" key="2">
    <source>
        <dbReference type="Proteomes" id="UP001621706"/>
    </source>
</evidence>